<evidence type="ECO:0000256" key="5">
    <source>
        <dbReference type="PROSITE-ProRule" id="PRU00335"/>
    </source>
</evidence>
<evidence type="ECO:0000256" key="2">
    <source>
        <dbReference type="ARBA" id="ARBA00023015"/>
    </source>
</evidence>
<keyword evidence="4" id="KW-0804">Transcription</keyword>
<dbReference type="Pfam" id="PF13977">
    <property type="entry name" value="TetR_C_6"/>
    <property type="match status" value="1"/>
</dbReference>
<protein>
    <submittedName>
        <fullName evidence="7">TetR family transcriptional regulator</fullName>
    </submittedName>
</protein>
<evidence type="ECO:0000256" key="3">
    <source>
        <dbReference type="ARBA" id="ARBA00023125"/>
    </source>
</evidence>
<feature type="domain" description="HTH tetR-type" evidence="6">
    <location>
        <begin position="8"/>
        <end position="68"/>
    </location>
</feature>
<sequence>MPKFVDHDQRREELIEVVWQLIATEGLEAVTTRRIAEVSGRANGTLLYYFPNKDAVITAAFRYTFDSTNRRADAADDHRYGLAGLRTLCLEIMPLDEIRLMEARIVLTFWQQAMSSTENADTYAGMMNDWRSEMTARIHEAQRDGFASTGLDVASTVDELLSMLMGLQVMSVLTPADTTPERQLAQLDSFMARLTA</sequence>
<dbReference type="Gene3D" id="1.10.357.10">
    <property type="entry name" value="Tetracycline Repressor, domain 2"/>
    <property type="match status" value="1"/>
</dbReference>
<dbReference type="InterPro" id="IPR036271">
    <property type="entry name" value="Tet_transcr_reg_TetR-rel_C_sf"/>
</dbReference>
<keyword evidence="8" id="KW-1185">Reference proteome</keyword>
<dbReference type="Pfam" id="PF00440">
    <property type="entry name" value="TetR_N"/>
    <property type="match status" value="1"/>
</dbReference>
<dbReference type="AlphaFoldDB" id="A0A2V1HUF4"/>
<dbReference type="GO" id="GO:0003700">
    <property type="term" value="F:DNA-binding transcription factor activity"/>
    <property type="evidence" value="ECO:0007669"/>
    <property type="project" value="TreeGrafter"/>
</dbReference>
<evidence type="ECO:0000313" key="8">
    <source>
        <dbReference type="Proteomes" id="UP000244893"/>
    </source>
</evidence>
<feature type="DNA-binding region" description="H-T-H motif" evidence="5">
    <location>
        <begin position="31"/>
        <end position="50"/>
    </location>
</feature>
<proteinExistence type="predicted"/>
<keyword evidence="2" id="KW-0805">Transcription regulation</keyword>
<dbReference type="SUPFAM" id="SSF48498">
    <property type="entry name" value="Tetracyclin repressor-like, C-terminal domain"/>
    <property type="match status" value="1"/>
</dbReference>
<dbReference type="PROSITE" id="PS50977">
    <property type="entry name" value="HTH_TETR_2"/>
    <property type="match status" value="1"/>
</dbReference>
<dbReference type="Proteomes" id="UP000244893">
    <property type="component" value="Unassembled WGS sequence"/>
</dbReference>
<evidence type="ECO:0000313" key="7">
    <source>
        <dbReference type="EMBL" id="PVZ94590.1"/>
    </source>
</evidence>
<dbReference type="PANTHER" id="PTHR30055:SF234">
    <property type="entry name" value="HTH-TYPE TRANSCRIPTIONAL REGULATOR BETI"/>
    <property type="match status" value="1"/>
</dbReference>
<comment type="caution">
    <text evidence="7">The sequence shown here is derived from an EMBL/GenBank/DDBJ whole genome shotgun (WGS) entry which is preliminary data.</text>
</comment>
<name>A0A2V1HUF4_9MICO</name>
<keyword evidence="1" id="KW-0678">Repressor</keyword>
<accession>A0A2V1HUF4</accession>
<gene>
    <name evidence="7" type="ORF">DDQ50_12900</name>
</gene>
<reference evidence="7 8" key="1">
    <citation type="submission" date="2018-05" db="EMBL/GenBank/DDBJ databases">
        <title>Amnibacterium sp. M8JJ-5, whole genome shotgun sequence.</title>
        <authorList>
            <person name="Tuo L."/>
        </authorList>
    </citation>
    <scope>NUCLEOTIDE SEQUENCE [LARGE SCALE GENOMIC DNA]</scope>
    <source>
        <strain evidence="7 8">M8JJ-5</strain>
    </source>
</reference>
<dbReference type="EMBL" id="QEOP01000002">
    <property type="protein sequence ID" value="PVZ94590.1"/>
    <property type="molecule type" value="Genomic_DNA"/>
</dbReference>
<evidence type="ECO:0000259" key="6">
    <source>
        <dbReference type="PROSITE" id="PS50977"/>
    </source>
</evidence>
<keyword evidence="3 5" id="KW-0238">DNA-binding</keyword>
<dbReference type="PANTHER" id="PTHR30055">
    <property type="entry name" value="HTH-TYPE TRANSCRIPTIONAL REGULATOR RUTR"/>
    <property type="match status" value="1"/>
</dbReference>
<dbReference type="RefSeq" id="WP_116757101.1">
    <property type="nucleotide sequence ID" value="NZ_JBHUEX010000001.1"/>
</dbReference>
<dbReference type="InterPro" id="IPR001647">
    <property type="entry name" value="HTH_TetR"/>
</dbReference>
<evidence type="ECO:0000256" key="1">
    <source>
        <dbReference type="ARBA" id="ARBA00022491"/>
    </source>
</evidence>
<dbReference type="SUPFAM" id="SSF46689">
    <property type="entry name" value="Homeodomain-like"/>
    <property type="match status" value="1"/>
</dbReference>
<dbReference type="GO" id="GO:0000976">
    <property type="term" value="F:transcription cis-regulatory region binding"/>
    <property type="evidence" value="ECO:0007669"/>
    <property type="project" value="TreeGrafter"/>
</dbReference>
<dbReference type="InterPro" id="IPR039538">
    <property type="entry name" value="BetI_C"/>
</dbReference>
<dbReference type="OrthoDB" id="9816296at2"/>
<organism evidence="7 8">
    <name type="scientific">Amnibacterium flavum</name>
    <dbReference type="NCBI Taxonomy" id="2173173"/>
    <lineage>
        <taxon>Bacteria</taxon>
        <taxon>Bacillati</taxon>
        <taxon>Actinomycetota</taxon>
        <taxon>Actinomycetes</taxon>
        <taxon>Micrococcales</taxon>
        <taxon>Microbacteriaceae</taxon>
        <taxon>Amnibacterium</taxon>
    </lineage>
</organism>
<dbReference type="InterPro" id="IPR009057">
    <property type="entry name" value="Homeodomain-like_sf"/>
</dbReference>
<dbReference type="InterPro" id="IPR050109">
    <property type="entry name" value="HTH-type_TetR-like_transc_reg"/>
</dbReference>
<evidence type="ECO:0000256" key="4">
    <source>
        <dbReference type="ARBA" id="ARBA00023163"/>
    </source>
</evidence>